<protein>
    <submittedName>
        <fullName evidence="1">Uncharacterized protein</fullName>
    </submittedName>
</protein>
<name>A0A7J8U0Q3_9ROSI</name>
<evidence type="ECO:0000313" key="2">
    <source>
        <dbReference type="Proteomes" id="UP000593573"/>
    </source>
</evidence>
<proteinExistence type="predicted"/>
<dbReference type="AlphaFoldDB" id="A0A7J8U0Q3"/>
<reference evidence="1 2" key="1">
    <citation type="journal article" date="2019" name="Genome Biol. Evol.">
        <title>Insights into the evolution of the New World diploid cottons (Gossypium, subgenus Houzingenia) based on genome sequencing.</title>
        <authorList>
            <person name="Grover C.E."/>
            <person name="Arick M.A. 2nd"/>
            <person name="Thrash A."/>
            <person name="Conover J.L."/>
            <person name="Sanders W.S."/>
            <person name="Peterson D.G."/>
            <person name="Frelichowski J.E."/>
            <person name="Scheffler J.A."/>
            <person name="Scheffler B.E."/>
            <person name="Wendel J.F."/>
        </authorList>
    </citation>
    <scope>NUCLEOTIDE SEQUENCE [LARGE SCALE GENOMIC DNA]</scope>
    <source>
        <strain evidence="1">57</strain>
        <tissue evidence="1">Leaf</tissue>
    </source>
</reference>
<gene>
    <name evidence="1" type="ORF">Goklo_028227</name>
</gene>
<keyword evidence="2" id="KW-1185">Reference proteome</keyword>
<sequence length="59" mass="6550">MVVDLDPQPKVSTKQMLLRKGNPGQKEGYAKVDSVEDLEFLERNIKKSMVNGVTSQKSG</sequence>
<organism evidence="1 2">
    <name type="scientific">Gossypium klotzschianum</name>
    <dbReference type="NCBI Taxonomy" id="34286"/>
    <lineage>
        <taxon>Eukaryota</taxon>
        <taxon>Viridiplantae</taxon>
        <taxon>Streptophyta</taxon>
        <taxon>Embryophyta</taxon>
        <taxon>Tracheophyta</taxon>
        <taxon>Spermatophyta</taxon>
        <taxon>Magnoliopsida</taxon>
        <taxon>eudicotyledons</taxon>
        <taxon>Gunneridae</taxon>
        <taxon>Pentapetalae</taxon>
        <taxon>rosids</taxon>
        <taxon>malvids</taxon>
        <taxon>Malvales</taxon>
        <taxon>Malvaceae</taxon>
        <taxon>Malvoideae</taxon>
        <taxon>Gossypium</taxon>
    </lineage>
</organism>
<accession>A0A7J8U0Q3</accession>
<dbReference type="EMBL" id="JABFAB010000003">
    <property type="protein sequence ID" value="MBA0643995.1"/>
    <property type="molecule type" value="Genomic_DNA"/>
</dbReference>
<dbReference type="Proteomes" id="UP000593573">
    <property type="component" value="Unassembled WGS sequence"/>
</dbReference>
<comment type="caution">
    <text evidence="1">The sequence shown here is derived from an EMBL/GenBank/DDBJ whole genome shotgun (WGS) entry which is preliminary data.</text>
</comment>
<evidence type="ECO:0000313" key="1">
    <source>
        <dbReference type="EMBL" id="MBA0643995.1"/>
    </source>
</evidence>